<gene>
    <name evidence="1" type="ORF">GCM10009114_30360</name>
</gene>
<evidence type="ECO:0000313" key="2">
    <source>
        <dbReference type="Proteomes" id="UP001500359"/>
    </source>
</evidence>
<keyword evidence="2" id="KW-1185">Reference proteome</keyword>
<comment type="caution">
    <text evidence="1">The sequence shown here is derived from an EMBL/GenBank/DDBJ whole genome shotgun (WGS) entry which is preliminary data.</text>
</comment>
<evidence type="ECO:0008006" key="3">
    <source>
        <dbReference type="Google" id="ProtNLM"/>
    </source>
</evidence>
<dbReference type="EMBL" id="BAAAFD010000010">
    <property type="protein sequence ID" value="GAA0858921.1"/>
    <property type="molecule type" value="Genomic_DNA"/>
</dbReference>
<protein>
    <recommendedName>
        <fullName evidence="3">STAS/SEC14 domain-containing protein</fullName>
    </recommendedName>
</protein>
<sequence length="123" mass="13799">MSVDGQVLVIEGEGPATLDLVMTYQKNVQSYREQILPSPWVSLVLLRGTPLVTSESIDILTETIKQAKSMQLKATAVVLVDIQYAEIVQLFWQTIFDSAGIKYRFFESEKGAREWLNSIIASC</sequence>
<accession>A0ABN1LQ42</accession>
<proteinExistence type="predicted"/>
<name>A0ABN1LQ42_9ALTE</name>
<organism evidence="1 2">
    <name type="scientific">Aliiglaciecola litoralis</name>
    <dbReference type="NCBI Taxonomy" id="582857"/>
    <lineage>
        <taxon>Bacteria</taxon>
        <taxon>Pseudomonadati</taxon>
        <taxon>Pseudomonadota</taxon>
        <taxon>Gammaproteobacteria</taxon>
        <taxon>Alteromonadales</taxon>
        <taxon>Alteromonadaceae</taxon>
        <taxon>Aliiglaciecola</taxon>
    </lineage>
</organism>
<dbReference type="Proteomes" id="UP001500359">
    <property type="component" value="Unassembled WGS sequence"/>
</dbReference>
<reference evidence="1 2" key="1">
    <citation type="journal article" date="2019" name="Int. J. Syst. Evol. Microbiol.">
        <title>The Global Catalogue of Microorganisms (GCM) 10K type strain sequencing project: providing services to taxonomists for standard genome sequencing and annotation.</title>
        <authorList>
            <consortium name="The Broad Institute Genomics Platform"/>
            <consortium name="The Broad Institute Genome Sequencing Center for Infectious Disease"/>
            <person name="Wu L."/>
            <person name="Ma J."/>
        </authorList>
    </citation>
    <scope>NUCLEOTIDE SEQUENCE [LARGE SCALE GENOMIC DNA]</scope>
    <source>
        <strain evidence="1 2">JCM 15896</strain>
    </source>
</reference>
<evidence type="ECO:0000313" key="1">
    <source>
        <dbReference type="EMBL" id="GAA0858921.1"/>
    </source>
</evidence>